<dbReference type="AlphaFoldDB" id="A0A1F8FV45"/>
<evidence type="ECO:0000259" key="8">
    <source>
        <dbReference type="Pfam" id="PF08439"/>
    </source>
</evidence>
<evidence type="ECO:0000256" key="6">
    <source>
        <dbReference type="RuleBase" id="RU003435"/>
    </source>
</evidence>
<evidence type="ECO:0000313" key="9">
    <source>
        <dbReference type="EMBL" id="OGN17034.1"/>
    </source>
</evidence>
<dbReference type="STRING" id="1802685.A3C88_02440"/>
<dbReference type="GO" id="GO:0006518">
    <property type="term" value="P:peptide metabolic process"/>
    <property type="evidence" value="ECO:0007669"/>
    <property type="project" value="TreeGrafter"/>
</dbReference>
<dbReference type="InterPro" id="IPR042088">
    <property type="entry name" value="OligoPept_F_C"/>
</dbReference>
<dbReference type="Gene3D" id="1.20.140.70">
    <property type="entry name" value="Oligopeptidase f, N-terminal domain"/>
    <property type="match status" value="1"/>
</dbReference>
<accession>A0A1F8FV45</accession>
<evidence type="ECO:0000256" key="3">
    <source>
        <dbReference type="ARBA" id="ARBA00022801"/>
    </source>
</evidence>
<dbReference type="EMBL" id="MGJZ01000018">
    <property type="protein sequence ID" value="OGN17034.1"/>
    <property type="molecule type" value="Genomic_DNA"/>
</dbReference>
<keyword evidence="1 6" id="KW-0645">Protease</keyword>
<name>A0A1F8FV45_9BACT</name>
<dbReference type="GO" id="GO:0046872">
    <property type="term" value="F:metal ion binding"/>
    <property type="evidence" value="ECO:0007669"/>
    <property type="project" value="UniProtKB-UniRule"/>
</dbReference>
<feature type="domain" description="Oligopeptidase F N-terminal" evidence="8">
    <location>
        <begin position="111"/>
        <end position="179"/>
    </location>
</feature>
<dbReference type="InterPro" id="IPR045090">
    <property type="entry name" value="Pept_M3A_M3B"/>
</dbReference>
<keyword evidence="4 6" id="KW-0862">Zinc</keyword>
<proteinExistence type="inferred from homology"/>
<evidence type="ECO:0000256" key="5">
    <source>
        <dbReference type="ARBA" id="ARBA00023049"/>
    </source>
</evidence>
<evidence type="ECO:0000313" key="10">
    <source>
        <dbReference type="Proteomes" id="UP000178117"/>
    </source>
</evidence>
<organism evidence="9 10">
    <name type="scientific">Candidatus Yanofskybacteria bacterium RIFCSPHIGHO2_02_FULL_50_12</name>
    <dbReference type="NCBI Taxonomy" id="1802685"/>
    <lineage>
        <taxon>Bacteria</taxon>
        <taxon>Candidatus Yanofskyibacteriota</taxon>
    </lineage>
</organism>
<dbReference type="SUPFAM" id="SSF55486">
    <property type="entry name" value="Metalloproteases ('zincins'), catalytic domain"/>
    <property type="match status" value="1"/>
</dbReference>
<evidence type="ECO:0000256" key="2">
    <source>
        <dbReference type="ARBA" id="ARBA00022723"/>
    </source>
</evidence>
<keyword evidence="2 6" id="KW-0479">Metal-binding</keyword>
<keyword evidence="3 6" id="KW-0378">Hydrolase</keyword>
<comment type="similarity">
    <text evidence="6">Belongs to the peptidase M3 family.</text>
</comment>
<dbReference type="PANTHER" id="PTHR11804:SF5">
    <property type="entry name" value="OLIGOENDOPEPTIDASE F"/>
    <property type="match status" value="1"/>
</dbReference>
<sequence length="615" mass="69871">MSKDNLGTESYRWDLSVFYSGIDDPQIDKDLEILTERYRKFNETYKNKLAEKLGPALLDVEEIDMLAAKLNYIGLQQSLNVADPVVKAKSADVDRKLSDIYGEYMTFFDLEMVALDQAILDQLYETDPTVKKFKPYIEYSRVFKNHYLSEPVESALTKRSPFGPGSWSEFFDEFEADLEIEYKGEKKTFEEALNILTESKDPEERAAMLKQVDQVMAGPFGKYSAQTLYMKTGSTALEVKDRKYSHPMASRNKSNRIPDEAVEVLHKAVTEVAAPLSQRYYRLKAAHLGMKTLKWSDRNALLPFHDDTKISFDKALEIVLTAYRSFSSTLAGIVETMIEHRRLDVPPVKGKRSGAFCSSVVLPGRKTASFVFMNYFGSRHDVMTLAHELGHAVHFTLAGEAQGPLMYSAPMAYAETASVFGEATTFNFLKQQLIEQGDKKALLALISGTIEDTINTVVRQISFSNFERRIHGMDPSYTTWSEPKKHSIEELDKIWLEVTREFYGNDGDVFTYENAEHLWAYISHFHSPFYVYAYAFGQLLSHSLYAQKDKFGDQFEPLYLDLLRAGGTKDAIELLKPFGLDPTNEQFWIDGINVGLGKLVAEMEELSAEMGISVK</sequence>
<evidence type="ECO:0000256" key="4">
    <source>
        <dbReference type="ARBA" id="ARBA00022833"/>
    </source>
</evidence>
<dbReference type="GO" id="GO:0004222">
    <property type="term" value="F:metalloendopeptidase activity"/>
    <property type="evidence" value="ECO:0007669"/>
    <property type="project" value="InterPro"/>
</dbReference>
<feature type="domain" description="Peptidase M3A/M3B catalytic" evidence="7">
    <location>
        <begin position="196"/>
        <end position="592"/>
    </location>
</feature>
<keyword evidence="5 6" id="KW-0482">Metalloprotease</keyword>
<protein>
    <recommendedName>
        <fullName evidence="11">Oligoendopeptidase F</fullName>
    </recommendedName>
</protein>
<gene>
    <name evidence="9" type="ORF">A3C88_02440</name>
</gene>
<dbReference type="CDD" id="cd09610">
    <property type="entry name" value="M3B_PepF"/>
    <property type="match status" value="1"/>
</dbReference>
<comment type="caution">
    <text evidence="9">The sequence shown here is derived from an EMBL/GenBank/DDBJ whole genome shotgun (WGS) entry which is preliminary data.</text>
</comment>
<evidence type="ECO:0000259" key="7">
    <source>
        <dbReference type="Pfam" id="PF01432"/>
    </source>
</evidence>
<dbReference type="Gene3D" id="1.10.1370.20">
    <property type="entry name" value="Oligoendopeptidase f, C-terminal domain"/>
    <property type="match status" value="1"/>
</dbReference>
<evidence type="ECO:0000256" key="1">
    <source>
        <dbReference type="ARBA" id="ARBA00022670"/>
    </source>
</evidence>
<dbReference type="PANTHER" id="PTHR11804">
    <property type="entry name" value="PROTEASE M3 THIMET OLIGOPEPTIDASE-RELATED"/>
    <property type="match status" value="1"/>
</dbReference>
<dbReference type="InterPro" id="IPR013647">
    <property type="entry name" value="OligopepF_N_dom"/>
</dbReference>
<dbReference type="GO" id="GO:0006508">
    <property type="term" value="P:proteolysis"/>
    <property type="evidence" value="ECO:0007669"/>
    <property type="project" value="UniProtKB-KW"/>
</dbReference>
<reference evidence="9 10" key="1">
    <citation type="journal article" date="2016" name="Nat. Commun.">
        <title>Thousands of microbial genomes shed light on interconnected biogeochemical processes in an aquifer system.</title>
        <authorList>
            <person name="Anantharaman K."/>
            <person name="Brown C.T."/>
            <person name="Hug L.A."/>
            <person name="Sharon I."/>
            <person name="Castelle C.J."/>
            <person name="Probst A.J."/>
            <person name="Thomas B.C."/>
            <person name="Singh A."/>
            <person name="Wilkins M.J."/>
            <person name="Karaoz U."/>
            <person name="Brodie E.L."/>
            <person name="Williams K.H."/>
            <person name="Hubbard S.S."/>
            <person name="Banfield J.F."/>
        </authorList>
    </citation>
    <scope>NUCLEOTIDE SEQUENCE [LARGE SCALE GENOMIC DNA]</scope>
</reference>
<dbReference type="Proteomes" id="UP000178117">
    <property type="component" value="Unassembled WGS sequence"/>
</dbReference>
<dbReference type="Pfam" id="PF01432">
    <property type="entry name" value="Peptidase_M3"/>
    <property type="match status" value="1"/>
</dbReference>
<comment type="cofactor">
    <cofactor evidence="6">
        <name>Zn(2+)</name>
        <dbReference type="ChEBI" id="CHEBI:29105"/>
    </cofactor>
    <text evidence="6">Binds 1 zinc ion.</text>
</comment>
<dbReference type="InterPro" id="IPR001567">
    <property type="entry name" value="Pept_M3A_M3B_dom"/>
</dbReference>
<dbReference type="Pfam" id="PF08439">
    <property type="entry name" value="Peptidase_M3_N"/>
    <property type="match status" value="1"/>
</dbReference>
<evidence type="ECO:0008006" key="11">
    <source>
        <dbReference type="Google" id="ProtNLM"/>
    </source>
</evidence>